<sequence length="328" mass="37327">MISIAIKEAKEKGSLNLNGYYHTIESDGIRHTRSKHFNVNKEIALKKIPLTENDFLNVPTVVSRLDNVSYGSKNKRKMDAIEYDKAMDDGTVLVVEEVRTGKKDLTLNTMWKYPRGLPATQAIQLAMRANVRNDTRDIDVSIVENPKPRNSLYTVEAVDTNEKSSAVTWAATEIEKEFQGLERLPSTEDVNILAKIVDDFNSDKEKYNTQYKLIRDAVDRATGKHKDKVNLISRADFARVLANRGKSADYIKANNDTVNAYFDTASKEINVVYNKSNMTPELAAFAVWYELGHYGFGLPRSQEYKVVFDTASKHPMIKELLNKHWEKI</sequence>
<dbReference type="RefSeq" id="WP_014111149.1">
    <property type="nucleotide sequence ID" value="NC_016043.1"/>
</dbReference>
<reference key="1">
    <citation type="submission" date="2011-09" db="EMBL/GenBank/DDBJ databases">
        <title>Genomic characterization of the Taylorella genus.</title>
        <authorList>
            <person name="Hebert L."/>
            <person name="Moumen B."/>
            <person name="Pons N."/>
            <person name="Duquesne F."/>
            <person name="Breuil M.-F."/>
            <person name="Goux D."/>
            <person name="Batto J.-M."/>
            <person name="Renault P."/>
            <person name="Laugier C."/>
            <person name="Petry S."/>
        </authorList>
    </citation>
    <scope>NUCLEOTIDE SEQUENCE</scope>
    <source>
        <strain>MCE3</strain>
    </source>
</reference>
<protein>
    <recommendedName>
        <fullName evidence="1">Phage-Barnase-EndoU-ColicinE5/D-RelE like nuclease 3 domain-containing protein</fullName>
    </recommendedName>
</protein>
<organism evidence="2 3">
    <name type="scientific">Taylorella asinigenitalis (strain MCE3)</name>
    <dbReference type="NCBI Taxonomy" id="1008459"/>
    <lineage>
        <taxon>Bacteria</taxon>
        <taxon>Pseudomonadati</taxon>
        <taxon>Pseudomonadota</taxon>
        <taxon>Betaproteobacteria</taxon>
        <taxon>Burkholderiales</taxon>
        <taxon>Alcaligenaceae</taxon>
        <taxon>Taylorella</taxon>
    </lineage>
</organism>
<dbReference type="eggNOG" id="COG1413">
    <property type="taxonomic scope" value="Bacteria"/>
</dbReference>
<keyword evidence="3" id="KW-1185">Reference proteome</keyword>
<accession>G4QCX1</accession>
<dbReference type="HOGENOM" id="CLU_847113_0_0_4"/>
<dbReference type="AlphaFoldDB" id="G4QCX1"/>
<proteinExistence type="predicted"/>
<dbReference type="EMBL" id="CP003059">
    <property type="protein sequence ID" value="AEP36251.1"/>
    <property type="molecule type" value="Genomic_DNA"/>
</dbReference>
<name>G4QCX1_TAYAM</name>
<dbReference type="InterPro" id="IPR041301">
    <property type="entry name" value="PBECR3"/>
</dbReference>
<dbReference type="Proteomes" id="UP000009284">
    <property type="component" value="Chromosome"/>
</dbReference>
<dbReference type="Pfam" id="PF18812">
    <property type="entry name" value="PBECR3"/>
    <property type="match status" value="1"/>
</dbReference>
<gene>
    <name evidence="2" type="ordered locus">TASI_0476</name>
</gene>
<dbReference type="KEGG" id="tas:TASI_0476"/>
<feature type="domain" description="Phage-Barnase-EndoU-ColicinE5/D-RelE like nuclease 3" evidence="1">
    <location>
        <begin position="7"/>
        <end position="114"/>
    </location>
</feature>
<evidence type="ECO:0000313" key="2">
    <source>
        <dbReference type="EMBL" id="AEP36251.1"/>
    </source>
</evidence>
<evidence type="ECO:0000259" key="1">
    <source>
        <dbReference type="Pfam" id="PF18812"/>
    </source>
</evidence>
<reference evidence="2 3" key="2">
    <citation type="journal article" date="2012" name="PLoS ONE">
        <title>Genomic characterization of the taylorella genus.</title>
        <authorList>
            <person name="Hebert L."/>
            <person name="Moumen B."/>
            <person name="Pons N."/>
            <person name="Duquesne F."/>
            <person name="Breuil M.F."/>
            <person name="Goux D."/>
            <person name="Batto J.M."/>
            <person name="Laugier C."/>
            <person name="Renault P."/>
            <person name="Petry S."/>
        </authorList>
    </citation>
    <scope>NUCLEOTIDE SEQUENCE [LARGE SCALE GENOMIC DNA]</scope>
    <source>
        <strain evidence="2 3">MCE3</strain>
    </source>
</reference>
<evidence type="ECO:0000313" key="3">
    <source>
        <dbReference type="Proteomes" id="UP000009284"/>
    </source>
</evidence>
<dbReference type="STRING" id="1008459.TASI_0476"/>